<organism evidence="3 4">
    <name type="scientific">Fusarium zealandicum</name>
    <dbReference type="NCBI Taxonomy" id="1053134"/>
    <lineage>
        <taxon>Eukaryota</taxon>
        <taxon>Fungi</taxon>
        <taxon>Dikarya</taxon>
        <taxon>Ascomycota</taxon>
        <taxon>Pezizomycotina</taxon>
        <taxon>Sordariomycetes</taxon>
        <taxon>Hypocreomycetidae</taxon>
        <taxon>Hypocreales</taxon>
        <taxon>Nectriaceae</taxon>
        <taxon>Fusarium</taxon>
        <taxon>Fusarium staphyleae species complex</taxon>
    </lineage>
</organism>
<dbReference type="AlphaFoldDB" id="A0A8H4UTI4"/>
<reference evidence="3" key="2">
    <citation type="submission" date="2020-05" db="EMBL/GenBank/DDBJ databases">
        <authorList>
            <person name="Kim H.-S."/>
            <person name="Proctor R.H."/>
            <person name="Brown D.W."/>
        </authorList>
    </citation>
    <scope>NUCLEOTIDE SEQUENCE</scope>
    <source>
        <strain evidence="3">NRRL 22465</strain>
    </source>
</reference>
<dbReference type="Pfam" id="PF01408">
    <property type="entry name" value="GFO_IDH_MocA"/>
    <property type="match status" value="1"/>
</dbReference>
<dbReference type="OrthoDB" id="446809at2759"/>
<name>A0A8H4UTI4_9HYPO</name>
<dbReference type="Proteomes" id="UP000635477">
    <property type="component" value="Unassembled WGS sequence"/>
</dbReference>
<protein>
    <recommendedName>
        <fullName evidence="5">Oxidoreductase</fullName>
    </recommendedName>
</protein>
<comment type="caution">
    <text evidence="3">The sequence shown here is derived from an EMBL/GenBank/DDBJ whole genome shotgun (WGS) entry which is preliminary data.</text>
</comment>
<dbReference type="InterPro" id="IPR051317">
    <property type="entry name" value="Gfo/Idh/MocA_oxidoreduct"/>
</dbReference>
<dbReference type="Gene3D" id="3.40.50.720">
    <property type="entry name" value="NAD(P)-binding Rossmann-like Domain"/>
    <property type="match status" value="1"/>
</dbReference>
<reference evidence="3" key="1">
    <citation type="journal article" date="2020" name="BMC Genomics">
        <title>Correction to: Identification and distribution of gene clusters required for synthesis of sphingolipid metabolism inhibitors in diverse species of the filamentous fungus Fusarium.</title>
        <authorList>
            <person name="Kim H.S."/>
            <person name="Lohmar J.M."/>
            <person name="Busman M."/>
            <person name="Brown D.W."/>
            <person name="Naumann T.A."/>
            <person name="Divon H.H."/>
            <person name="Lysoe E."/>
            <person name="Uhlig S."/>
            <person name="Proctor R.H."/>
        </authorList>
    </citation>
    <scope>NUCLEOTIDE SEQUENCE</scope>
    <source>
        <strain evidence="3">NRRL 22465</strain>
    </source>
</reference>
<evidence type="ECO:0000313" key="4">
    <source>
        <dbReference type="Proteomes" id="UP000635477"/>
    </source>
</evidence>
<dbReference type="PANTHER" id="PTHR43708">
    <property type="entry name" value="CONSERVED EXPRESSED OXIDOREDUCTASE (EUROFUNG)"/>
    <property type="match status" value="1"/>
</dbReference>
<dbReference type="Pfam" id="PF22685">
    <property type="entry name" value="Gal80p_C-like"/>
    <property type="match status" value="1"/>
</dbReference>
<evidence type="ECO:0008006" key="5">
    <source>
        <dbReference type="Google" id="ProtNLM"/>
    </source>
</evidence>
<gene>
    <name evidence="3" type="ORF">FZEAL_1081</name>
</gene>
<feature type="domain" description="Gal80p-like C-terminal" evidence="2">
    <location>
        <begin position="141"/>
        <end position="294"/>
    </location>
</feature>
<proteinExistence type="predicted"/>
<evidence type="ECO:0000313" key="3">
    <source>
        <dbReference type="EMBL" id="KAF4983546.1"/>
    </source>
</evidence>
<feature type="domain" description="Gfo/Idh/MocA-like oxidoreductase N-terminal" evidence="1">
    <location>
        <begin position="4"/>
        <end position="134"/>
    </location>
</feature>
<evidence type="ECO:0000259" key="1">
    <source>
        <dbReference type="Pfam" id="PF01408"/>
    </source>
</evidence>
<dbReference type="InterPro" id="IPR036291">
    <property type="entry name" value="NAD(P)-bd_dom_sf"/>
</dbReference>
<dbReference type="InterPro" id="IPR000683">
    <property type="entry name" value="Gfo/Idh/MocA-like_OxRdtase_N"/>
</dbReference>
<dbReference type="PANTHER" id="PTHR43708:SF1">
    <property type="entry name" value="GALACTOSE_LACTOSE METABOLISM REGULATORY PROTEIN GAL80"/>
    <property type="match status" value="1"/>
</dbReference>
<dbReference type="SUPFAM" id="SSF51735">
    <property type="entry name" value="NAD(P)-binding Rossmann-fold domains"/>
    <property type="match status" value="1"/>
</dbReference>
<dbReference type="Gene3D" id="3.30.360.10">
    <property type="entry name" value="Dihydrodipicolinate Reductase, domain 2"/>
    <property type="match status" value="1"/>
</dbReference>
<dbReference type="SUPFAM" id="SSF55347">
    <property type="entry name" value="Glyceraldehyde-3-phosphate dehydrogenase-like, C-terminal domain"/>
    <property type="match status" value="1"/>
</dbReference>
<dbReference type="EMBL" id="JABEYC010000062">
    <property type="protein sequence ID" value="KAF4983546.1"/>
    <property type="molecule type" value="Genomic_DNA"/>
</dbReference>
<accession>A0A8H4UTI4</accession>
<dbReference type="InterPro" id="IPR055080">
    <property type="entry name" value="Gal80p-like_C"/>
</dbReference>
<keyword evidence="4" id="KW-1185">Reference proteome</keyword>
<dbReference type="GO" id="GO:0000166">
    <property type="term" value="F:nucleotide binding"/>
    <property type="evidence" value="ECO:0007669"/>
    <property type="project" value="InterPro"/>
</dbReference>
<sequence length="384" mass="42001">MAPIRTAIVGLSSTAKTSWASTAHLPYLLSPRGRSRYQIVALCNSSVDAARRSIEYYQLSPKTKAYGDPESLAADTEIDLVVVCTRVDVHHATALPSIKAGKTVFVEWPLAQDDEHARDLTAHAKKSGSKTIVGLQGRLAPPIAKIRSLVKEGRIGKVLSSELHAAGGTNSRDTIPSSLQFFTQRAIGGNIYTIGLGHIFDQVQYVLGDFGNLKSRLHVQRPNVPVRDTSTNQIIKTVKSDVPDVIFAVGTIAESETAQRGASVSVRFRRGAPFPGEPPLLWTINGEKGEIRLKVMGGTALHASSYSGPVTTEVHNFETDKVEEISWGWDDWQEEIPIIGRCVAAVYDRFAEGHHEGLASFSDALFRHEQLNGLLRDWDADETR</sequence>
<evidence type="ECO:0000259" key="2">
    <source>
        <dbReference type="Pfam" id="PF22685"/>
    </source>
</evidence>